<proteinExistence type="inferred from homology"/>
<comment type="caution">
    <text evidence="5">The sequence shown here is derived from an EMBL/GenBank/DDBJ whole genome shotgun (WGS) entry which is preliminary data.</text>
</comment>
<evidence type="ECO:0000313" key="5">
    <source>
        <dbReference type="EMBL" id="KAF3456933.1"/>
    </source>
</evidence>
<sequence length="729" mass="82130">MGAVPSTPRWGSARPQDTAEYLIASFVGDTSFPFSSDFWQKLLDVPLDLNWPSHRVHQACELFARNNYHTRHLAKLLIHLTWCLQEFISTSGSPSVAYGKAVNAVYLSSVFLRYLIENAKTDKIEELYLSLDESEPIPTDVTRGLEIEDFLMRSVLSFIGSIDVSPNTYLLHLELLNFMLIAMSTQLLSGPSPGPKDVNPFIDAAMAQESSLVILVVRRLLVNYIMRPSMPLSSASYSIFSEGSQPGVLQRVGSAAANIVLLPLNYLVSSSGEGSRSPLAECSLNVLLILIHYRKCIDGDVFMTDGSDDHAASDSSLKQNTCFSVNPYCKALENATDVEFDRLDTEGNAHSGPVLRLPFASLFDTLGICLADEAAVLLLYSLLQGNSSFLEYVLVRTDLDTLLMPILEALYNAPKRTSNQIYMLLIILLILSQDSSFNASIHKSILPSVPWYKERYLHQTSLGSLMVIILIRTVQYNLSKLRDVYLHTTCLATLANMAPHVHRLSAYASQRLVSLFKMLARKYNKLAELRGTNSHLAKGNSLEENGLADDVSTEMHIYTDFLRLVLEILNAILTYALPRNPEVVYAIMHRQEVFQPFKSHPRFNELLENIYNVLDFFNSRMDAHRMDGEWSVEKVLQVIIVNCRSWRGEGMKMFTQLRFTYEQESHPEEFFIPYVWQLVLSRSAFDFNHGAINLFHVDPLSEKQSNYGIGGADNYLNDEVDNHAVFVDV</sequence>
<keyword evidence="4" id="KW-0449">Lipoprotein</keyword>
<name>A0A8K0HRS0_9ROSA</name>
<dbReference type="Proteomes" id="UP000796880">
    <property type="component" value="Unassembled WGS sequence"/>
</dbReference>
<dbReference type="EMBL" id="VOIH02000001">
    <property type="protein sequence ID" value="KAF3456933.1"/>
    <property type="molecule type" value="Genomic_DNA"/>
</dbReference>
<dbReference type="InterPro" id="IPR019142">
    <property type="entry name" value="Dymeclin"/>
</dbReference>
<comment type="similarity">
    <text evidence="1">Belongs to the dymeclin family.</text>
</comment>
<dbReference type="AlphaFoldDB" id="A0A8K0HRS0"/>
<gene>
    <name evidence="5" type="ORF">FNV43_RR01587</name>
</gene>
<dbReference type="GO" id="GO:0007030">
    <property type="term" value="P:Golgi organization"/>
    <property type="evidence" value="ECO:0007669"/>
    <property type="project" value="TreeGrafter"/>
</dbReference>
<organism evidence="5 6">
    <name type="scientific">Rhamnella rubrinervis</name>
    <dbReference type="NCBI Taxonomy" id="2594499"/>
    <lineage>
        <taxon>Eukaryota</taxon>
        <taxon>Viridiplantae</taxon>
        <taxon>Streptophyta</taxon>
        <taxon>Embryophyta</taxon>
        <taxon>Tracheophyta</taxon>
        <taxon>Spermatophyta</taxon>
        <taxon>Magnoliopsida</taxon>
        <taxon>eudicotyledons</taxon>
        <taxon>Gunneridae</taxon>
        <taxon>Pentapetalae</taxon>
        <taxon>rosids</taxon>
        <taxon>fabids</taxon>
        <taxon>Rosales</taxon>
        <taxon>Rhamnaceae</taxon>
        <taxon>rhamnoid group</taxon>
        <taxon>Rhamneae</taxon>
        <taxon>Rhamnella</taxon>
    </lineage>
</organism>
<dbReference type="PANTHER" id="PTHR12895:SF9">
    <property type="entry name" value="DYMECLIN"/>
    <property type="match status" value="1"/>
</dbReference>
<dbReference type="OrthoDB" id="10253409at2759"/>
<accession>A0A8K0HRS0</accession>
<evidence type="ECO:0000256" key="3">
    <source>
        <dbReference type="ARBA" id="ARBA00022707"/>
    </source>
</evidence>
<dbReference type="Pfam" id="PF09742">
    <property type="entry name" value="Dymeclin"/>
    <property type="match status" value="1"/>
</dbReference>
<evidence type="ECO:0000256" key="4">
    <source>
        <dbReference type="ARBA" id="ARBA00023288"/>
    </source>
</evidence>
<keyword evidence="3" id="KW-0519">Myristate</keyword>
<protein>
    <recommendedName>
        <fullName evidence="2">Dymeclin</fullName>
    </recommendedName>
</protein>
<reference evidence="5" key="1">
    <citation type="submission" date="2020-03" db="EMBL/GenBank/DDBJ databases">
        <title>A high-quality chromosome-level genome assembly of a woody plant with both climbing and erect habits, Rhamnella rubrinervis.</title>
        <authorList>
            <person name="Lu Z."/>
            <person name="Yang Y."/>
            <person name="Zhu X."/>
            <person name="Sun Y."/>
        </authorList>
    </citation>
    <scope>NUCLEOTIDE SEQUENCE</scope>
    <source>
        <strain evidence="5">BYM</strain>
        <tissue evidence="5">Leaf</tissue>
    </source>
</reference>
<evidence type="ECO:0000256" key="2">
    <source>
        <dbReference type="ARBA" id="ARBA00015736"/>
    </source>
</evidence>
<dbReference type="PANTHER" id="PTHR12895">
    <property type="entry name" value="DYMECLIN"/>
    <property type="match status" value="1"/>
</dbReference>
<evidence type="ECO:0000256" key="1">
    <source>
        <dbReference type="ARBA" id="ARBA00010603"/>
    </source>
</evidence>
<evidence type="ECO:0000313" key="6">
    <source>
        <dbReference type="Proteomes" id="UP000796880"/>
    </source>
</evidence>
<dbReference type="GO" id="GO:0005794">
    <property type="term" value="C:Golgi apparatus"/>
    <property type="evidence" value="ECO:0007669"/>
    <property type="project" value="TreeGrafter"/>
</dbReference>
<keyword evidence="6" id="KW-1185">Reference proteome</keyword>